<feature type="compositionally biased region" description="Low complexity" evidence="3">
    <location>
        <begin position="602"/>
        <end position="632"/>
    </location>
</feature>
<organism evidence="6 7">
    <name type="scientific">Caenorhabditis tropicalis</name>
    <dbReference type="NCBI Taxonomy" id="1561998"/>
    <lineage>
        <taxon>Eukaryota</taxon>
        <taxon>Metazoa</taxon>
        <taxon>Ecdysozoa</taxon>
        <taxon>Nematoda</taxon>
        <taxon>Chromadorea</taxon>
        <taxon>Rhabditida</taxon>
        <taxon>Rhabditina</taxon>
        <taxon>Rhabditomorpha</taxon>
        <taxon>Rhabditoidea</taxon>
        <taxon>Rhabditidae</taxon>
        <taxon>Peloderinae</taxon>
        <taxon>Caenorhabditis</taxon>
    </lineage>
</organism>
<reference evidence="7" key="1">
    <citation type="submission" date="2016-11" db="UniProtKB">
        <authorList>
            <consortium name="WormBaseParasite"/>
        </authorList>
    </citation>
    <scope>IDENTIFICATION</scope>
</reference>
<dbReference type="InterPro" id="IPR042312">
    <property type="entry name" value="F26C11.3-like"/>
</dbReference>
<dbReference type="WBParaSite" id="Csp11.Scaffold535.g3247.t2">
    <property type="protein sequence ID" value="Csp11.Scaffold535.g3247.t2"/>
    <property type="gene ID" value="Csp11.Scaffold535.g3247"/>
</dbReference>
<feature type="region of interest" description="Disordered" evidence="3">
    <location>
        <begin position="589"/>
        <end position="632"/>
    </location>
</feature>
<keyword evidence="6" id="KW-1185">Reference proteome</keyword>
<evidence type="ECO:0000313" key="7">
    <source>
        <dbReference type="WBParaSite" id="Csp11.Scaffold535.g3247.t2"/>
    </source>
</evidence>
<proteinExistence type="predicted"/>
<dbReference type="AlphaFoldDB" id="A0A1I7T7T1"/>
<comment type="caution">
    <text evidence="2">Lacks conserved residue(s) required for the propagation of feature annotation.</text>
</comment>
<feature type="region of interest" description="Disordered" evidence="3">
    <location>
        <begin position="674"/>
        <end position="733"/>
    </location>
</feature>
<dbReference type="InterPro" id="IPR000436">
    <property type="entry name" value="Sushi_SCR_CCP_dom"/>
</dbReference>
<dbReference type="PANTHER" id="PTHR40289">
    <property type="entry name" value="PROTEIN CBG04714"/>
    <property type="match status" value="1"/>
</dbReference>
<dbReference type="Proteomes" id="UP000095282">
    <property type="component" value="Unplaced"/>
</dbReference>
<accession>A0A1I7T7T1</accession>
<feature type="compositionally biased region" description="Low complexity" evidence="3">
    <location>
        <begin position="251"/>
        <end position="290"/>
    </location>
</feature>
<evidence type="ECO:0000256" key="1">
    <source>
        <dbReference type="ARBA" id="ARBA00023157"/>
    </source>
</evidence>
<feature type="compositionally biased region" description="Low complexity" evidence="3">
    <location>
        <begin position="302"/>
        <end position="489"/>
    </location>
</feature>
<keyword evidence="4" id="KW-0732">Signal</keyword>
<feature type="region of interest" description="Disordered" evidence="3">
    <location>
        <begin position="770"/>
        <end position="811"/>
    </location>
</feature>
<evidence type="ECO:0000259" key="5">
    <source>
        <dbReference type="PROSITE" id="PS50923"/>
    </source>
</evidence>
<protein>
    <submittedName>
        <fullName evidence="7">Sushi domain-containing protein</fullName>
    </submittedName>
</protein>
<evidence type="ECO:0000313" key="6">
    <source>
        <dbReference type="Proteomes" id="UP000095282"/>
    </source>
</evidence>
<dbReference type="eggNOG" id="ENOG502S5I0">
    <property type="taxonomic scope" value="Eukaryota"/>
</dbReference>
<dbReference type="PROSITE" id="PS50923">
    <property type="entry name" value="SUSHI"/>
    <property type="match status" value="1"/>
</dbReference>
<keyword evidence="1" id="KW-1015">Disulfide bond</keyword>
<feature type="compositionally biased region" description="Low complexity" evidence="3">
    <location>
        <begin position="1022"/>
        <end position="1048"/>
    </location>
</feature>
<feature type="signal peptide" evidence="4">
    <location>
        <begin position="1"/>
        <end position="16"/>
    </location>
</feature>
<sequence>MLLLVLLLYSLRVVSSDSDCSWLGEQALYSIPGTGKETWYHADCCTTQAVDYLNSNVDNWRNEQVYNERWKIFEDLRGRGMCDIEETTTRATTTTTIPTTTTVLKCGVLTNTTCCTLNITSCLTKKYGDNWLEKTDTAGYEEELAECGCVLETTSTTTEITTTSSISNCSWLSTPFELTTSWNPDVNSSYFGACCSETAMTALNKSSFSWMLYDNAKPDSFNKWQVLTTILYCTEGACTDPPLWTNCSVSSTSSSSSTSTQSTSTSAQSSSSTQTESTTSQSSTTVSTTTLPIEPIGNDNRNTTTSSSTTTEVTSTESTTVNGTSAETTTVTSTETTTANGTSTESTSTTPSTSISTGETSDSTTQTTPISSTVTTNSTSPANSTSSQATTSIVLTTNGTDSTTSISSTSSSTTVTSPSTLTTGTSTASSTASISGENTTTLSTSSTWTPTSTTTLSSGATTPSSTVTTTQTTTSVTKTVTTATTPPKTTTNVDGVYFRNSTVELFPNCTQITRELIFFINSTVIRNVTVDLNACTVPTTEGTTTYNWPTGGTTRILPSGEIILSESLIAYSNCTTVLMQLIFNPSTNTTRTQIESDPEGCKTTSSSVSSTTPMTTPKPSTTPSTLKTTTFNWPTGGTTRVLPSGEIILSESLIAYSNCTTVLMQLIFNPSTNETRTETTTDAEGCKATSSTSSKSTTSRLSTTPMPTTKTTSKASTTSSTPKTTTYNWPTGGTTRVLPSGEIILSESLIAYKNCTTVLMQLIYNPSTNQTRTETTTDAEGCKATSTKGTTPMPSSTTPQPTTTFNWPTGGTTRTLPSGEIILSESLIAYQNCTTVLMQLIYNPSTNTTRTETTADAQGCKATTTTTAAPTTTYNWPTGGTTRLLPSGEIILSESLIAYKNCTTVLMQLIYNPSTNATRTETTSDAQGCVSAYQGCISIRVLQKATSTGTSPYSTTPMPSEATTTFEWPTGGTTRTLPSGEIILSESLIAYKNCTTVLMQLIYNPTTNTTRTETTSDAEGCKATSSTSTATTPLSTTTEPPFTFPESKTTQILPSGEIILSESLIAYQNCTTVLHQLIFNPTTNTTRTETTSDAQGCKATTTTKTSTMTPSSSTNCTALNLNLDNTIRPAFNEVKGSYAIGERVIHMCKKRYAFEIAQQPLKIYQCKSNGQWAGTPEKCICE</sequence>
<evidence type="ECO:0000256" key="4">
    <source>
        <dbReference type="SAM" id="SignalP"/>
    </source>
</evidence>
<evidence type="ECO:0000256" key="2">
    <source>
        <dbReference type="PROSITE-ProRule" id="PRU00302"/>
    </source>
</evidence>
<feature type="compositionally biased region" description="Low complexity" evidence="3">
    <location>
        <begin position="785"/>
        <end position="811"/>
    </location>
</feature>
<keyword evidence="2" id="KW-0768">Sushi</keyword>
<feature type="region of interest" description="Disordered" evidence="3">
    <location>
        <begin position="1008"/>
        <end position="1048"/>
    </location>
</feature>
<dbReference type="PANTHER" id="PTHR40289:SF1">
    <property type="entry name" value="SUSHI DOMAIN-CONTAINING PROTEIN"/>
    <property type="match status" value="1"/>
</dbReference>
<feature type="region of interest" description="Disordered" evidence="3">
    <location>
        <begin position="251"/>
        <end position="489"/>
    </location>
</feature>
<feature type="domain" description="Sushi" evidence="5">
    <location>
        <begin position="1114"/>
        <end position="1181"/>
    </location>
</feature>
<feature type="compositionally biased region" description="Low complexity" evidence="3">
    <location>
        <begin position="689"/>
        <end position="733"/>
    </location>
</feature>
<name>A0A1I7T7T1_9PELO</name>
<feature type="chain" id="PRO_5009307159" evidence="4">
    <location>
        <begin position="17"/>
        <end position="1182"/>
    </location>
</feature>
<dbReference type="STRING" id="1561998.A0A1I7T7T1"/>
<evidence type="ECO:0000256" key="3">
    <source>
        <dbReference type="SAM" id="MobiDB-lite"/>
    </source>
</evidence>